<gene>
    <name evidence="11" type="ordered locus">STHERM_c13770</name>
</gene>
<dbReference type="Proteomes" id="UP000001296">
    <property type="component" value="Chromosome"/>
</dbReference>
<evidence type="ECO:0000259" key="10">
    <source>
        <dbReference type="PROSITE" id="PS50109"/>
    </source>
</evidence>
<accession>E0RU96</accession>
<dbReference type="InterPro" id="IPR004358">
    <property type="entry name" value="Sig_transdc_His_kin-like_C"/>
</dbReference>
<dbReference type="KEGG" id="sta:STHERM_c13770"/>
<dbReference type="EMBL" id="CP001698">
    <property type="protein sequence ID" value="ADN02317.1"/>
    <property type="molecule type" value="Genomic_DNA"/>
</dbReference>
<keyword evidence="3" id="KW-0597">Phosphoprotein</keyword>
<evidence type="ECO:0000256" key="7">
    <source>
        <dbReference type="ARBA" id="ARBA00022840"/>
    </source>
</evidence>
<feature type="compositionally biased region" description="Basic and acidic residues" evidence="9">
    <location>
        <begin position="183"/>
        <end position="193"/>
    </location>
</feature>
<evidence type="ECO:0000256" key="3">
    <source>
        <dbReference type="ARBA" id="ARBA00022553"/>
    </source>
</evidence>
<keyword evidence="5" id="KW-0547">Nucleotide-binding</keyword>
<dbReference type="PANTHER" id="PTHR43065:SF10">
    <property type="entry name" value="PEROXIDE STRESS-ACTIVATED HISTIDINE KINASE MAK3"/>
    <property type="match status" value="1"/>
</dbReference>
<evidence type="ECO:0000313" key="11">
    <source>
        <dbReference type="EMBL" id="ADN02317.1"/>
    </source>
</evidence>
<dbReference type="PaxDb" id="665571-STHERM_c13770"/>
<sequence length="207" mass="22701">MHRTLSDFILELVQNALEAGARTIEVSLHTGEGWCTVEVRDDGKGMTPEEKERALDPFFTDGRKHPARRLGLGLAFLKQAVDLVGGGLSLESEPGRGTVVRFTMPLDHVDTPPMGDLASTWRQALSFDGDYELVVERRGEGGGYTLSRKELLEELGDFWDASHALLLDRFVHELEDSCLNASREGDVYGKDDAGTAQEASGREEAAP</sequence>
<dbReference type="InterPro" id="IPR003594">
    <property type="entry name" value="HATPase_dom"/>
</dbReference>
<keyword evidence="8" id="KW-0902">Two-component regulatory system</keyword>
<keyword evidence="7" id="KW-0067">ATP-binding</keyword>
<reference evidence="11 12" key="2">
    <citation type="journal article" date="2010" name="J. Bacteriol.">
        <title>Genome sequence of the polysaccharide-degrading, thermophilic anaerobe Spirochaeta thermophila DSM 6192.</title>
        <authorList>
            <person name="Angelov A."/>
            <person name="Liebl S."/>
            <person name="Ballschmiter M."/>
            <person name="Bomeke M."/>
            <person name="Lehmann R."/>
            <person name="Liesegang H."/>
            <person name="Daniel R."/>
            <person name="Liebl W."/>
        </authorList>
    </citation>
    <scope>NUCLEOTIDE SEQUENCE [LARGE SCALE GENOMIC DNA]</scope>
    <source>
        <strain evidence="12">ATCC 49972 / DSM 6192 / RI 19.B1</strain>
    </source>
</reference>
<dbReference type="Pfam" id="PF02518">
    <property type="entry name" value="HATPase_c"/>
    <property type="match status" value="1"/>
</dbReference>
<dbReference type="CDD" id="cd00075">
    <property type="entry name" value="HATPase"/>
    <property type="match status" value="1"/>
</dbReference>
<dbReference type="PRINTS" id="PR00344">
    <property type="entry name" value="BCTRLSENSOR"/>
</dbReference>
<keyword evidence="4" id="KW-0808">Transferase</keyword>
<dbReference type="SMART" id="SM00387">
    <property type="entry name" value="HATPase_c"/>
    <property type="match status" value="1"/>
</dbReference>
<evidence type="ECO:0000256" key="4">
    <source>
        <dbReference type="ARBA" id="ARBA00022679"/>
    </source>
</evidence>
<dbReference type="eggNOG" id="COG2205">
    <property type="taxonomic scope" value="Bacteria"/>
</dbReference>
<dbReference type="PROSITE" id="PS50109">
    <property type="entry name" value="HIS_KIN"/>
    <property type="match status" value="1"/>
</dbReference>
<name>E0RU96_WINT6</name>
<keyword evidence="6 11" id="KW-0418">Kinase</keyword>
<evidence type="ECO:0000256" key="8">
    <source>
        <dbReference type="ARBA" id="ARBA00023012"/>
    </source>
</evidence>
<feature type="region of interest" description="Disordered" evidence="9">
    <location>
        <begin position="182"/>
        <end position="207"/>
    </location>
</feature>
<evidence type="ECO:0000256" key="1">
    <source>
        <dbReference type="ARBA" id="ARBA00000085"/>
    </source>
</evidence>
<evidence type="ECO:0000256" key="2">
    <source>
        <dbReference type="ARBA" id="ARBA00012438"/>
    </source>
</evidence>
<evidence type="ECO:0000256" key="5">
    <source>
        <dbReference type="ARBA" id="ARBA00022741"/>
    </source>
</evidence>
<dbReference type="RefSeq" id="WP_013314157.1">
    <property type="nucleotide sequence ID" value="NC_014484.1"/>
</dbReference>
<dbReference type="PANTHER" id="PTHR43065">
    <property type="entry name" value="SENSOR HISTIDINE KINASE"/>
    <property type="match status" value="1"/>
</dbReference>
<dbReference type="HOGENOM" id="CLU_125323_0_0_12"/>
<evidence type="ECO:0000256" key="6">
    <source>
        <dbReference type="ARBA" id="ARBA00022777"/>
    </source>
</evidence>
<dbReference type="AlphaFoldDB" id="E0RU96"/>
<evidence type="ECO:0000313" key="12">
    <source>
        <dbReference type="Proteomes" id="UP000001296"/>
    </source>
</evidence>
<dbReference type="GO" id="GO:0005524">
    <property type="term" value="F:ATP binding"/>
    <property type="evidence" value="ECO:0007669"/>
    <property type="project" value="UniProtKB-KW"/>
</dbReference>
<dbReference type="SUPFAM" id="SSF55874">
    <property type="entry name" value="ATPase domain of HSP90 chaperone/DNA topoisomerase II/histidine kinase"/>
    <property type="match status" value="1"/>
</dbReference>
<dbReference type="Gene3D" id="3.30.565.10">
    <property type="entry name" value="Histidine kinase-like ATPase, C-terminal domain"/>
    <property type="match status" value="1"/>
</dbReference>
<dbReference type="InterPro" id="IPR036890">
    <property type="entry name" value="HATPase_C_sf"/>
</dbReference>
<comment type="catalytic activity">
    <reaction evidence="1">
        <text>ATP + protein L-histidine = ADP + protein N-phospho-L-histidine.</text>
        <dbReference type="EC" id="2.7.13.3"/>
    </reaction>
</comment>
<evidence type="ECO:0000256" key="9">
    <source>
        <dbReference type="SAM" id="MobiDB-lite"/>
    </source>
</evidence>
<organism evidence="11 12">
    <name type="scientific">Winmispira thermophila (strain ATCC 49972 / DSM 6192 / RI 19.B1)</name>
    <name type="common">Spirochaeta thermophila</name>
    <dbReference type="NCBI Taxonomy" id="665571"/>
    <lineage>
        <taxon>Bacteria</taxon>
        <taxon>Pseudomonadati</taxon>
        <taxon>Spirochaetota</taxon>
        <taxon>Spirochaetia</taxon>
        <taxon>Winmispirales</taxon>
        <taxon>Winmispiraceae</taxon>
        <taxon>Winmispira</taxon>
    </lineage>
</organism>
<protein>
    <recommendedName>
        <fullName evidence="2">histidine kinase</fullName>
        <ecNumber evidence="2">2.7.13.3</ecNumber>
    </recommendedName>
</protein>
<feature type="domain" description="Histidine kinase" evidence="10">
    <location>
        <begin position="1"/>
        <end position="108"/>
    </location>
</feature>
<reference key="1">
    <citation type="submission" date="2009-08" db="EMBL/GenBank/DDBJ databases">
        <title>The genome sequence of Spirochaeta thermophila DSM6192.</title>
        <authorList>
            <person name="Angelov A."/>
            <person name="Mientus M."/>
            <person name="Wittenberg S."/>
            <person name="Lehmann R."/>
            <person name="Liesegang H."/>
            <person name="Daniel R."/>
            <person name="Liebl W."/>
        </authorList>
    </citation>
    <scope>NUCLEOTIDE SEQUENCE</scope>
    <source>
        <strain>DSM 6192</strain>
    </source>
</reference>
<dbReference type="GO" id="GO:0000160">
    <property type="term" value="P:phosphorelay signal transduction system"/>
    <property type="evidence" value="ECO:0007669"/>
    <property type="project" value="UniProtKB-KW"/>
</dbReference>
<dbReference type="InterPro" id="IPR005467">
    <property type="entry name" value="His_kinase_dom"/>
</dbReference>
<dbReference type="GO" id="GO:0004673">
    <property type="term" value="F:protein histidine kinase activity"/>
    <property type="evidence" value="ECO:0007669"/>
    <property type="project" value="UniProtKB-EC"/>
</dbReference>
<dbReference type="EC" id="2.7.13.3" evidence="2"/>
<proteinExistence type="predicted"/>